<dbReference type="EMBL" id="SDPI01000038">
    <property type="protein sequence ID" value="TPG98538.1"/>
    <property type="molecule type" value="Genomic_DNA"/>
</dbReference>
<reference evidence="2 3" key="1">
    <citation type="submission" date="2019-01" db="EMBL/GenBank/DDBJ databases">
        <title>Comparative genomic analysis identifies haemin-independent Haemophilus haemolyticus: a formal re-classification of Haemophilus intermedius.</title>
        <authorList>
            <person name="Harris T.M."/>
            <person name="Price E.P."/>
            <person name="Sarovich D.S."/>
            <person name="Norskov-Lauritsen N."/>
            <person name="Beissbarth J."/>
            <person name="Chang A.B."/>
            <person name="Smith-Vaughan H.C."/>
        </authorList>
    </citation>
    <scope>NUCLEOTIDE SEQUENCE [LARGE SCALE GENOMIC DNA]</scope>
    <source>
        <strain evidence="2 3">CCUG 30218</strain>
    </source>
</reference>
<accession>A0A502JM14</accession>
<name>A0A502JM14_HAEHA</name>
<proteinExistence type="predicted"/>
<dbReference type="InterPro" id="IPR024973">
    <property type="entry name" value="ESPR"/>
</dbReference>
<sequence>MNKIFRIVWSQATQSWVVVSELTKAHKKTKFIKCTKKCGQIFRQFY</sequence>
<dbReference type="RefSeq" id="WP_140578464.1">
    <property type="nucleotide sequence ID" value="NZ_SDPI01000038.1"/>
</dbReference>
<organism evidence="2 3">
    <name type="scientific">Haemophilus haemolyticus</name>
    <dbReference type="NCBI Taxonomy" id="726"/>
    <lineage>
        <taxon>Bacteria</taxon>
        <taxon>Pseudomonadati</taxon>
        <taxon>Pseudomonadota</taxon>
        <taxon>Gammaproteobacteria</taxon>
        <taxon>Pasteurellales</taxon>
        <taxon>Pasteurellaceae</taxon>
        <taxon>Haemophilus</taxon>
    </lineage>
</organism>
<evidence type="ECO:0000313" key="2">
    <source>
        <dbReference type="EMBL" id="TPG98538.1"/>
    </source>
</evidence>
<gene>
    <name evidence="2" type="ORF">EUX54_07615</name>
</gene>
<dbReference type="AlphaFoldDB" id="A0A502JM14"/>
<feature type="domain" description="ESPR" evidence="1">
    <location>
        <begin position="1"/>
        <end position="29"/>
    </location>
</feature>
<protein>
    <recommendedName>
        <fullName evidence="1">ESPR domain-containing protein</fullName>
    </recommendedName>
</protein>
<dbReference type="Proteomes" id="UP000318695">
    <property type="component" value="Unassembled WGS sequence"/>
</dbReference>
<evidence type="ECO:0000313" key="3">
    <source>
        <dbReference type="Proteomes" id="UP000318695"/>
    </source>
</evidence>
<evidence type="ECO:0000259" key="1">
    <source>
        <dbReference type="Pfam" id="PF13018"/>
    </source>
</evidence>
<comment type="caution">
    <text evidence="2">The sequence shown here is derived from an EMBL/GenBank/DDBJ whole genome shotgun (WGS) entry which is preliminary data.</text>
</comment>
<dbReference type="Pfam" id="PF13018">
    <property type="entry name" value="ESPR"/>
    <property type="match status" value="1"/>
</dbReference>